<dbReference type="Gene3D" id="3.30.460.10">
    <property type="entry name" value="Beta Polymerase, domain 2"/>
    <property type="match status" value="1"/>
</dbReference>
<dbReference type="EMBL" id="MFTJ01000046">
    <property type="protein sequence ID" value="OGI64618.1"/>
    <property type="molecule type" value="Genomic_DNA"/>
</dbReference>
<reference evidence="2 3" key="1">
    <citation type="journal article" date="2016" name="Nat. Commun.">
        <title>Thousands of microbial genomes shed light on interconnected biogeochemical processes in an aquifer system.</title>
        <authorList>
            <person name="Anantharaman K."/>
            <person name="Brown C.T."/>
            <person name="Hug L.A."/>
            <person name="Sharon I."/>
            <person name="Castelle C.J."/>
            <person name="Probst A.J."/>
            <person name="Thomas B.C."/>
            <person name="Singh A."/>
            <person name="Wilkins M.J."/>
            <person name="Karaoz U."/>
            <person name="Brodie E.L."/>
            <person name="Williams K.H."/>
            <person name="Hubbard S.S."/>
            <person name="Banfield J.F."/>
        </authorList>
    </citation>
    <scope>NUCLEOTIDE SEQUENCE [LARGE SCALE GENOMIC DNA]</scope>
</reference>
<comment type="caution">
    <text evidence="2">The sequence shown here is derived from an EMBL/GenBank/DDBJ whole genome shotgun (WGS) entry which is preliminary data.</text>
</comment>
<evidence type="ECO:0000313" key="2">
    <source>
        <dbReference type="EMBL" id="OGI64618.1"/>
    </source>
</evidence>
<dbReference type="AlphaFoldDB" id="A0A1F6V4U0"/>
<dbReference type="Pfam" id="PF18765">
    <property type="entry name" value="Polbeta"/>
    <property type="match status" value="1"/>
</dbReference>
<feature type="domain" description="Polymerase beta nucleotidyltransferase" evidence="1">
    <location>
        <begin position="16"/>
        <end position="96"/>
    </location>
</feature>
<dbReference type="SUPFAM" id="SSF81301">
    <property type="entry name" value="Nucleotidyltransferase"/>
    <property type="match status" value="1"/>
</dbReference>
<accession>A0A1F6V4U0</accession>
<organism evidence="2 3">
    <name type="scientific">Candidatus Nomurabacteria bacterium RIFCSPHIGHO2_01_FULL_39_10</name>
    <dbReference type="NCBI Taxonomy" id="1801733"/>
    <lineage>
        <taxon>Bacteria</taxon>
        <taxon>Candidatus Nomuraibacteriota</taxon>
    </lineage>
</organism>
<dbReference type="InterPro" id="IPR043519">
    <property type="entry name" value="NT_sf"/>
</dbReference>
<gene>
    <name evidence="2" type="ORF">A2642_04460</name>
</gene>
<name>A0A1F6V4U0_9BACT</name>
<evidence type="ECO:0000313" key="3">
    <source>
        <dbReference type="Proteomes" id="UP000178700"/>
    </source>
</evidence>
<dbReference type="InterPro" id="IPR041633">
    <property type="entry name" value="Polbeta"/>
</dbReference>
<sequence length="185" mass="21869">MESKKSSKPPLPYRKELKKLLNEQLIDIILFGSVVKGGSPKDIDIALMLKDTTNLLTIKKKIKEIIKKETDIQIITFESIHTPLWLTLIKEGFSIKKEKYLHELYHLQPKVLYKYSLQKLTLVQKVQFERGIKMILGSQGTFLTRSVVLIPLTLKNRMMEFLKSWNIYYETQEYELLPIQRKEEW</sequence>
<dbReference type="CDD" id="cd05403">
    <property type="entry name" value="NT_KNTase_like"/>
    <property type="match status" value="1"/>
</dbReference>
<dbReference type="Proteomes" id="UP000178700">
    <property type="component" value="Unassembled WGS sequence"/>
</dbReference>
<evidence type="ECO:0000259" key="1">
    <source>
        <dbReference type="Pfam" id="PF18765"/>
    </source>
</evidence>
<proteinExistence type="predicted"/>
<protein>
    <recommendedName>
        <fullName evidence="1">Polymerase beta nucleotidyltransferase domain-containing protein</fullName>
    </recommendedName>
</protein>